<dbReference type="EMBL" id="JAAFZH010000022">
    <property type="protein sequence ID" value="NDU99017.1"/>
    <property type="molecule type" value="Genomic_DNA"/>
</dbReference>
<sequence>IGLVISIRSSYEERLLPEDTVRNSNLIKVIHQGFRSFEYEATKQFFLFYGLTLPSIPLLHPEFSNPLFLHLFCKGLQRKGLRRIPDGYEGITAIITFLLDAIDKALSEKWHYPVSLRLTQKIVEEIAAKLLDKAERSLPFDEAFYWLLDLPRLKAVPEPSRGQYIADLIAEGILSKNFTQRWDQDTQQMKGEEIIYFTYERFGDHLMVTHLINNHVDKNSPEYSFKQDTKLQLLISGEKAIHKNEGLVEAMAIQLPEKMGIELHQVLPQFANTGSLAGAFIESLLWRKLTSYTEKSKRYLQRIAETDQEEYWFDRLTQNLLLVTASPQHPFNSDFLHQSLMPLSMVERDSWWSKYIHFKYAREPEESEEVSAVQRLVDWAWSPASKENIEDESARLLGQTLAWFLTSSNRLLRDSTTKALVSLFENRIPILIQTLQTFEKINDPYVYERLWAVAYGCALRTKSTEKIKILSDYTYHTIFNRDEVYPHILLRDYARQVIEYADYLGLAEKNDLQKIRPPYKSKLPKRFPTNKEINEKYKLDYKSADFKKYHWSQNEILSSMITNSGGRMYGDFGRYVFEGNFSGWAKDISVNQLSNLAVQWIFEKYGYDVEKLGEFEAYIGRFKNGRDDVQSERIGKKYQWIAMHELLARVSDNVTHRDRWRDDKEVPYQGPWEPSVRDIDPTILIRKTSVKKGNVTWWNPNQEFDWQMPHANWISLHDDFPEPIQFIQFVNPEDGKEWLSLESHPSWQEPTLAHEDEYHTPKKNLWYQLRAYIVSDKAYSKFIEWGKTQDFFGKWMPEHREQRDLFSRELYWSPPYNSLVDQTQKDECIQHPWRRITVGYHHRNAGIENLEPVMVPIEDYIWSEQYDMSKEESISFYVPNSFLFDKLKLQFTETEGTFANSNGQIVCFDPSVAKAGDSCLLICKAEFLDMLNQQGLRVFWTVLGQKSIYHSAHGGEENFSQTVISGILHFKDDQLQFDRIIYDATEKYLEREKERPKERFSWKEVNPFTFEFDEEE</sequence>
<organism evidence="1 2">
    <name type="scientific">Spirosoma terrae</name>
    <dbReference type="NCBI Taxonomy" id="1968276"/>
    <lineage>
        <taxon>Bacteria</taxon>
        <taxon>Pseudomonadati</taxon>
        <taxon>Bacteroidota</taxon>
        <taxon>Cytophagia</taxon>
        <taxon>Cytophagales</taxon>
        <taxon>Cytophagaceae</taxon>
        <taxon>Spirosoma</taxon>
    </lineage>
</organism>
<evidence type="ECO:0000313" key="2">
    <source>
        <dbReference type="Proteomes" id="UP000474175"/>
    </source>
</evidence>
<reference evidence="1 2" key="1">
    <citation type="submission" date="2020-02" db="EMBL/GenBank/DDBJ databases">
        <title>Draft genome sequence of two Spirosoma agri KCTC 52727 and Spirosoma terrae KCTC 52035.</title>
        <authorList>
            <person name="Rojas J."/>
            <person name="Ambika Manirajan B."/>
            <person name="Suarez C."/>
            <person name="Ratering S."/>
            <person name="Schnell S."/>
        </authorList>
    </citation>
    <scope>NUCLEOTIDE SEQUENCE [LARGE SCALE GENOMIC DNA]</scope>
    <source>
        <strain evidence="1 2">KCTC 52035</strain>
    </source>
</reference>
<proteinExistence type="predicted"/>
<accession>A0A6L9LH28</accession>
<gene>
    <name evidence="1" type="ORF">GK108_29330</name>
</gene>
<dbReference type="AlphaFoldDB" id="A0A6L9LH28"/>
<keyword evidence="1" id="KW-0067">ATP-binding</keyword>
<dbReference type="GO" id="GO:0005524">
    <property type="term" value="F:ATP binding"/>
    <property type="evidence" value="ECO:0007669"/>
    <property type="project" value="UniProtKB-KW"/>
</dbReference>
<keyword evidence="2" id="KW-1185">Reference proteome</keyword>
<feature type="non-terminal residue" evidence="1">
    <location>
        <position position="1"/>
    </location>
</feature>
<evidence type="ECO:0000313" key="1">
    <source>
        <dbReference type="EMBL" id="NDU99017.1"/>
    </source>
</evidence>
<dbReference type="Proteomes" id="UP000474175">
    <property type="component" value="Unassembled WGS sequence"/>
</dbReference>
<comment type="caution">
    <text evidence="1">The sequence shown here is derived from an EMBL/GenBank/DDBJ whole genome shotgun (WGS) entry which is preliminary data.</text>
</comment>
<name>A0A6L9LH28_9BACT</name>
<keyword evidence="1" id="KW-0547">Nucleotide-binding</keyword>
<protein>
    <submittedName>
        <fullName evidence="1">ATP-binding protein</fullName>
    </submittedName>
</protein>